<feature type="domain" description="Peptidase S8/S53" evidence="6">
    <location>
        <begin position="122"/>
        <end position="384"/>
    </location>
</feature>
<dbReference type="PANTHER" id="PTHR43806">
    <property type="entry name" value="PEPTIDASE S8"/>
    <property type="match status" value="1"/>
</dbReference>
<evidence type="ECO:0000313" key="7">
    <source>
        <dbReference type="EMBL" id="MFC7373183.1"/>
    </source>
</evidence>
<evidence type="ECO:0000313" key="8">
    <source>
        <dbReference type="Proteomes" id="UP001596549"/>
    </source>
</evidence>
<keyword evidence="3 5" id="KW-0378">Hydrolase</keyword>
<evidence type="ECO:0000256" key="5">
    <source>
        <dbReference type="PROSITE-ProRule" id="PRU01240"/>
    </source>
</evidence>
<dbReference type="Gene3D" id="3.40.50.200">
    <property type="entry name" value="Peptidase S8/S53 domain"/>
    <property type="match status" value="1"/>
</dbReference>
<keyword evidence="2 5" id="KW-0645">Protease</keyword>
<accession>A0ABW2NV99</accession>
<sequence length="407" mass="43914">MKWHERYAERLDKELLEKLDRFYSEEPANESKTFPVIIQLHENTSIKKLKDLAELLPHEEETANIVSMNYIGAKLTPNKIEKLLLHPAVSRIHTDAVVKAKLDIATPAIGALAVRNQYGLTGAGVTVAVVDSGIAPHEDLVTPVNRIVGFRDFVSNRTTPYDDNGHGTYVAGCIAGNGALSGGVYTAPAPQARLVGVKVLDVNGQAPISRVIAGIDYVIQNRSAFNIRILNLSLGFPPSQSYTIDPLAQAAERAMQANIFVVCAAGNTGPGGRITSPGHHPRVVTVGAVDDRRTVTRADDVRLLLTSTGPTIDGLLKPDFFVPGNLVGPKAAGSVYARQYTNFPNYLYLSSTSGAAALVSGCAAQVFQAYPTYTSFQLKALMLQVIIEFGANYGYFTQTELFKLLNS</sequence>
<reference evidence="8" key="1">
    <citation type="journal article" date="2019" name="Int. J. Syst. Evol. Microbiol.">
        <title>The Global Catalogue of Microorganisms (GCM) 10K type strain sequencing project: providing services to taxonomists for standard genome sequencing and annotation.</title>
        <authorList>
            <consortium name="The Broad Institute Genomics Platform"/>
            <consortium name="The Broad Institute Genome Sequencing Center for Infectious Disease"/>
            <person name="Wu L."/>
            <person name="Ma J."/>
        </authorList>
    </citation>
    <scope>NUCLEOTIDE SEQUENCE [LARGE SCALE GENOMIC DNA]</scope>
    <source>
        <strain evidence="8">NBRC 106396</strain>
    </source>
</reference>
<evidence type="ECO:0000256" key="2">
    <source>
        <dbReference type="ARBA" id="ARBA00022670"/>
    </source>
</evidence>
<organism evidence="7 8">
    <name type="scientific">Fictibacillus iocasae</name>
    <dbReference type="NCBI Taxonomy" id="2715437"/>
    <lineage>
        <taxon>Bacteria</taxon>
        <taxon>Bacillati</taxon>
        <taxon>Bacillota</taxon>
        <taxon>Bacilli</taxon>
        <taxon>Bacillales</taxon>
        <taxon>Fictibacillaceae</taxon>
        <taxon>Fictibacillus</taxon>
    </lineage>
</organism>
<dbReference type="GO" id="GO:0016787">
    <property type="term" value="F:hydrolase activity"/>
    <property type="evidence" value="ECO:0007669"/>
    <property type="project" value="UniProtKB-KW"/>
</dbReference>
<dbReference type="PROSITE" id="PS51892">
    <property type="entry name" value="SUBTILASE"/>
    <property type="match status" value="1"/>
</dbReference>
<dbReference type="PANTHER" id="PTHR43806:SF65">
    <property type="entry name" value="SERINE PROTEASE APRX"/>
    <property type="match status" value="1"/>
</dbReference>
<dbReference type="Pfam" id="PF00082">
    <property type="entry name" value="Peptidase_S8"/>
    <property type="match status" value="1"/>
</dbReference>
<feature type="active site" description="Charge relay system" evidence="5">
    <location>
        <position position="131"/>
    </location>
</feature>
<name>A0ABW2NV99_9BACL</name>
<comment type="similarity">
    <text evidence="1 5">Belongs to the peptidase S8 family.</text>
</comment>
<dbReference type="EC" id="3.4.-.-" evidence="7"/>
<dbReference type="RefSeq" id="WP_379750850.1">
    <property type="nucleotide sequence ID" value="NZ_JBHTCP010000050.1"/>
</dbReference>
<dbReference type="InterPro" id="IPR023827">
    <property type="entry name" value="Peptidase_S8_Asp-AS"/>
</dbReference>
<evidence type="ECO:0000256" key="1">
    <source>
        <dbReference type="ARBA" id="ARBA00011073"/>
    </source>
</evidence>
<comment type="caution">
    <text evidence="7">The sequence shown here is derived from an EMBL/GenBank/DDBJ whole genome shotgun (WGS) entry which is preliminary data.</text>
</comment>
<dbReference type="PRINTS" id="PR00723">
    <property type="entry name" value="SUBTILISIN"/>
</dbReference>
<dbReference type="EMBL" id="JBHTCP010000050">
    <property type="protein sequence ID" value="MFC7373183.1"/>
    <property type="molecule type" value="Genomic_DNA"/>
</dbReference>
<evidence type="ECO:0000259" key="6">
    <source>
        <dbReference type="Pfam" id="PF00082"/>
    </source>
</evidence>
<evidence type="ECO:0000256" key="4">
    <source>
        <dbReference type="ARBA" id="ARBA00022825"/>
    </source>
</evidence>
<dbReference type="InterPro" id="IPR000209">
    <property type="entry name" value="Peptidase_S8/S53_dom"/>
</dbReference>
<dbReference type="Proteomes" id="UP001596549">
    <property type="component" value="Unassembled WGS sequence"/>
</dbReference>
<dbReference type="SUPFAM" id="SSF52743">
    <property type="entry name" value="Subtilisin-like"/>
    <property type="match status" value="1"/>
</dbReference>
<dbReference type="InterPro" id="IPR050131">
    <property type="entry name" value="Peptidase_S8_subtilisin-like"/>
</dbReference>
<dbReference type="InterPro" id="IPR036852">
    <property type="entry name" value="Peptidase_S8/S53_dom_sf"/>
</dbReference>
<feature type="active site" description="Charge relay system" evidence="5">
    <location>
        <position position="353"/>
    </location>
</feature>
<dbReference type="PROSITE" id="PS00136">
    <property type="entry name" value="SUBTILASE_ASP"/>
    <property type="match status" value="1"/>
</dbReference>
<gene>
    <name evidence="7" type="ORF">ACFQPF_16195</name>
</gene>
<proteinExistence type="inferred from homology"/>
<feature type="active site" description="Charge relay system" evidence="5">
    <location>
        <position position="166"/>
    </location>
</feature>
<dbReference type="CDD" id="cd07487">
    <property type="entry name" value="Peptidases_S8_1"/>
    <property type="match status" value="1"/>
</dbReference>
<dbReference type="InterPro" id="IPR022398">
    <property type="entry name" value="Peptidase_S8_His-AS"/>
</dbReference>
<evidence type="ECO:0000256" key="3">
    <source>
        <dbReference type="ARBA" id="ARBA00022801"/>
    </source>
</evidence>
<protein>
    <submittedName>
        <fullName evidence="7">S8 family peptidase</fullName>
        <ecNumber evidence="7">3.4.-.-</ecNumber>
    </submittedName>
</protein>
<keyword evidence="8" id="KW-1185">Reference proteome</keyword>
<dbReference type="PROSITE" id="PS00137">
    <property type="entry name" value="SUBTILASE_HIS"/>
    <property type="match status" value="1"/>
</dbReference>
<keyword evidence="4 5" id="KW-0720">Serine protease</keyword>
<dbReference type="InterPro" id="IPR015500">
    <property type="entry name" value="Peptidase_S8_subtilisin-rel"/>
</dbReference>